<reference evidence="2" key="1">
    <citation type="submission" date="2023-05" db="EMBL/GenBank/DDBJ databases">
        <authorList>
            <person name="Stuckert A."/>
        </authorList>
    </citation>
    <scope>NUCLEOTIDE SEQUENCE</scope>
</reference>
<protein>
    <recommendedName>
        <fullName evidence="4">Secreted protein</fullName>
    </recommendedName>
</protein>
<name>A0ABN9CNA8_9NEOB</name>
<feature type="chain" id="PRO_5046687505" description="Secreted protein" evidence="1">
    <location>
        <begin position="20"/>
        <end position="88"/>
    </location>
</feature>
<feature type="signal peptide" evidence="1">
    <location>
        <begin position="1"/>
        <end position="19"/>
    </location>
</feature>
<sequence>MAGFTGRLLSLAPASLVWASGCDSLRLHSRVPTVHAREALRFVNGPVVFLDLSCVPADYGERGGRTSFTSKMPRRFQRKWEWVPVKFR</sequence>
<comment type="caution">
    <text evidence="2">The sequence shown here is derived from an EMBL/GenBank/DDBJ whole genome shotgun (WGS) entry which is preliminary data.</text>
</comment>
<dbReference type="PROSITE" id="PS51257">
    <property type="entry name" value="PROKAR_LIPOPROTEIN"/>
    <property type="match status" value="1"/>
</dbReference>
<dbReference type="EMBL" id="CATNWA010011390">
    <property type="protein sequence ID" value="CAI9561659.1"/>
    <property type="molecule type" value="Genomic_DNA"/>
</dbReference>
<proteinExistence type="predicted"/>
<keyword evidence="3" id="KW-1185">Reference proteome</keyword>
<dbReference type="Proteomes" id="UP001162483">
    <property type="component" value="Unassembled WGS sequence"/>
</dbReference>
<evidence type="ECO:0000313" key="3">
    <source>
        <dbReference type="Proteomes" id="UP001162483"/>
    </source>
</evidence>
<gene>
    <name evidence="2" type="ORF">SPARVUS_LOCUS5466078</name>
</gene>
<evidence type="ECO:0000256" key="1">
    <source>
        <dbReference type="SAM" id="SignalP"/>
    </source>
</evidence>
<evidence type="ECO:0008006" key="4">
    <source>
        <dbReference type="Google" id="ProtNLM"/>
    </source>
</evidence>
<accession>A0ABN9CNA8</accession>
<evidence type="ECO:0000313" key="2">
    <source>
        <dbReference type="EMBL" id="CAI9561659.1"/>
    </source>
</evidence>
<keyword evidence="1" id="KW-0732">Signal</keyword>
<organism evidence="2 3">
    <name type="scientific">Staurois parvus</name>
    <dbReference type="NCBI Taxonomy" id="386267"/>
    <lineage>
        <taxon>Eukaryota</taxon>
        <taxon>Metazoa</taxon>
        <taxon>Chordata</taxon>
        <taxon>Craniata</taxon>
        <taxon>Vertebrata</taxon>
        <taxon>Euteleostomi</taxon>
        <taxon>Amphibia</taxon>
        <taxon>Batrachia</taxon>
        <taxon>Anura</taxon>
        <taxon>Neobatrachia</taxon>
        <taxon>Ranoidea</taxon>
        <taxon>Ranidae</taxon>
        <taxon>Staurois</taxon>
    </lineage>
</organism>